<dbReference type="Pfam" id="PF02798">
    <property type="entry name" value="GST_N"/>
    <property type="match status" value="1"/>
</dbReference>
<evidence type="ECO:0000256" key="2">
    <source>
        <dbReference type="ARBA" id="ARBA00022679"/>
    </source>
</evidence>
<evidence type="ECO:0000313" key="8">
    <source>
        <dbReference type="Proteomes" id="UP001187531"/>
    </source>
</evidence>
<comment type="similarity">
    <text evidence="3">Belongs to the GST superfamily. Sigma family.</text>
</comment>
<dbReference type="SFLD" id="SFLDG01205">
    <property type="entry name" value="AMPS.1"/>
    <property type="match status" value="1"/>
</dbReference>
<dbReference type="AlphaFoldDB" id="A0AA88HKG7"/>
<comment type="caution">
    <text evidence="7">The sequence shown here is derived from an EMBL/GenBank/DDBJ whole genome shotgun (WGS) entry which is preliminary data.</text>
</comment>
<accession>A0AA88HKG7</accession>
<evidence type="ECO:0000256" key="3">
    <source>
        <dbReference type="ARBA" id="ARBA00038317"/>
    </source>
</evidence>
<dbReference type="GO" id="GO:0004602">
    <property type="term" value="F:glutathione peroxidase activity"/>
    <property type="evidence" value="ECO:0007669"/>
    <property type="project" value="UniProtKB-ARBA"/>
</dbReference>
<proteinExistence type="inferred from homology"/>
<dbReference type="EC" id="2.5.1.18" evidence="1"/>
<protein>
    <recommendedName>
        <fullName evidence="1">glutathione transferase</fullName>
        <ecNumber evidence="1">2.5.1.18</ecNumber>
    </recommendedName>
</protein>
<name>A0AA88HKG7_ARTSF</name>
<evidence type="ECO:0000256" key="4">
    <source>
        <dbReference type="ARBA" id="ARBA00047960"/>
    </source>
</evidence>
<dbReference type="InterPro" id="IPR040079">
    <property type="entry name" value="Glutathione_S-Trfase"/>
</dbReference>
<dbReference type="Gene3D" id="1.20.1050.10">
    <property type="match status" value="1"/>
</dbReference>
<dbReference type="SUPFAM" id="SSF52833">
    <property type="entry name" value="Thioredoxin-like"/>
    <property type="match status" value="1"/>
</dbReference>
<dbReference type="Proteomes" id="UP001187531">
    <property type="component" value="Unassembled WGS sequence"/>
</dbReference>
<dbReference type="InterPro" id="IPR010987">
    <property type="entry name" value="Glutathione-S-Trfase_C-like"/>
</dbReference>
<dbReference type="GO" id="GO:0006749">
    <property type="term" value="P:glutathione metabolic process"/>
    <property type="evidence" value="ECO:0007669"/>
    <property type="project" value="TreeGrafter"/>
</dbReference>
<sequence>MPKTYKLTYFNLRAKGEPIRLILAYGNIQYEDNRIEFSDWPALKPKTPFGQLPVLEVDGKPLAQSNAIARFLAKQCNLMPATDWEQAQADELADLANDIFTMTRPVNLVLVRDDAKRQSAIPEVLASLAPLLDKVEARLLANSHGWLVGNKENIIGFRRCFFVILHQHQPDAHERTGLTKALFRPLPYHYA</sequence>
<gene>
    <name evidence="7" type="ORF">QYM36_011548</name>
</gene>
<keyword evidence="2" id="KW-0808">Transferase</keyword>
<dbReference type="CDD" id="cd03039">
    <property type="entry name" value="GST_N_Sigma_like"/>
    <property type="match status" value="1"/>
</dbReference>
<keyword evidence="8" id="KW-1185">Reference proteome</keyword>
<evidence type="ECO:0000259" key="5">
    <source>
        <dbReference type="PROSITE" id="PS50404"/>
    </source>
</evidence>
<dbReference type="PANTHER" id="PTHR11571:SF224">
    <property type="entry name" value="HEMATOPOIETIC PROSTAGLANDIN D SYNTHASE"/>
    <property type="match status" value="1"/>
</dbReference>
<dbReference type="GO" id="GO:0004364">
    <property type="term" value="F:glutathione transferase activity"/>
    <property type="evidence" value="ECO:0007669"/>
    <property type="project" value="UniProtKB-EC"/>
</dbReference>
<dbReference type="PROSITE" id="PS50405">
    <property type="entry name" value="GST_CTER"/>
    <property type="match status" value="1"/>
</dbReference>
<dbReference type="SFLD" id="SFLDG00363">
    <property type="entry name" value="AMPS_(cytGST):_Alpha-__Mu-__Pi"/>
    <property type="match status" value="1"/>
</dbReference>
<dbReference type="Gene3D" id="3.40.30.10">
    <property type="entry name" value="Glutaredoxin"/>
    <property type="match status" value="1"/>
</dbReference>
<comment type="catalytic activity">
    <reaction evidence="4">
        <text>RX + glutathione = an S-substituted glutathione + a halide anion + H(+)</text>
        <dbReference type="Rhea" id="RHEA:16437"/>
        <dbReference type="ChEBI" id="CHEBI:15378"/>
        <dbReference type="ChEBI" id="CHEBI:16042"/>
        <dbReference type="ChEBI" id="CHEBI:17792"/>
        <dbReference type="ChEBI" id="CHEBI:57925"/>
        <dbReference type="ChEBI" id="CHEBI:90779"/>
        <dbReference type="EC" id="2.5.1.18"/>
    </reaction>
</comment>
<dbReference type="EMBL" id="JAVRJZ010000015">
    <property type="protein sequence ID" value="KAK2712883.1"/>
    <property type="molecule type" value="Genomic_DNA"/>
</dbReference>
<reference evidence="7" key="1">
    <citation type="submission" date="2023-07" db="EMBL/GenBank/DDBJ databases">
        <title>Chromosome-level genome assembly of Artemia franciscana.</title>
        <authorList>
            <person name="Jo E."/>
        </authorList>
    </citation>
    <scope>NUCLEOTIDE SEQUENCE</scope>
    <source>
        <tissue evidence="7">Whole body</tissue>
    </source>
</reference>
<dbReference type="InterPro" id="IPR036282">
    <property type="entry name" value="Glutathione-S-Trfase_C_sf"/>
</dbReference>
<organism evidence="7 8">
    <name type="scientific">Artemia franciscana</name>
    <name type="common">Brine shrimp</name>
    <name type="synonym">Artemia sanfranciscana</name>
    <dbReference type="NCBI Taxonomy" id="6661"/>
    <lineage>
        <taxon>Eukaryota</taxon>
        <taxon>Metazoa</taxon>
        <taxon>Ecdysozoa</taxon>
        <taxon>Arthropoda</taxon>
        <taxon>Crustacea</taxon>
        <taxon>Branchiopoda</taxon>
        <taxon>Anostraca</taxon>
        <taxon>Artemiidae</taxon>
        <taxon>Artemia</taxon>
    </lineage>
</organism>
<dbReference type="SUPFAM" id="SSF47616">
    <property type="entry name" value="GST C-terminal domain-like"/>
    <property type="match status" value="1"/>
</dbReference>
<dbReference type="SFLD" id="SFLDS00019">
    <property type="entry name" value="Glutathione_Transferase_(cytos"/>
    <property type="match status" value="1"/>
</dbReference>
<dbReference type="PANTHER" id="PTHR11571">
    <property type="entry name" value="GLUTATHIONE S-TRANSFERASE"/>
    <property type="match status" value="1"/>
</dbReference>
<dbReference type="FunFam" id="3.40.30.10:FF:000035">
    <property type="entry name" value="hematopoietic prostaglandin D synthase"/>
    <property type="match status" value="1"/>
</dbReference>
<feature type="domain" description="GST N-terminal" evidence="5">
    <location>
        <begin position="3"/>
        <end position="80"/>
    </location>
</feature>
<dbReference type="InterPro" id="IPR050213">
    <property type="entry name" value="GST_superfamily"/>
</dbReference>
<feature type="domain" description="GST C-terminal" evidence="6">
    <location>
        <begin position="82"/>
        <end position="191"/>
    </location>
</feature>
<evidence type="ECO:0000313" key="7">
    <source>
        <dbReference type="EMBL" id="KAK2712883.1"/>
    </source>
</evidence>
<dbReference type="InterPro" id="IPR004045">
    <property type="entry name" value="Glutathione_S-Trfase_N"/>
</dbReference>
<evidence type="ECO:0000256" key="1">
    <source>
        <dbReference type="ARBA" id="ARBA00012452"/>
    </source>
</evidence>
<evidence type="ECO:0000259" key="6">
    <source>
        <dbReference type="PROSITE" id="PS50405"/>
    </source>
</evidence>
<dbReference type="InterPro" id="IPR036249">
    <property type="entry name" value="Thioredoxin-like_sf"/>
</dbReference>
<dbReference type="PROSITE" id="PS50404">
    <property type="entry name" value="GST_NTER"/>
    <property type="match status" value="1"/>
</dbReference>